<keyword evidence="2" id="KW-0472">Membrane</keyword>
<feature type="compositionally biased region" description="Pro residues" evidence="1">
    <location>
        <begin position="58"/>
        <end position="85"/>
    </location>
</feature>
<evidence type="ECO:0000256" key="1">
    <source>
        <dbReference type="SAM" id="MobiDB-lite"/>
    </source>
</evidence>
<evidence type="ECO:0000259" key="3">
    <source>
        <dbReference type="Pfam" id="PF13240"/>
    </source>
</evidence>
<organism evidence="4 5">
    <name type="scientific">Selenomonas ruminis</name>
    <dbReference type="NCBI Taxonomy" id="2593411"/>
    <lineage>
        <taxon>Bacteria</taxon>
        <taxon>Bacillati</taxon>
        <taxon>Bacillota</taxon>
        <taxon>Negativicutes</taxon>
        <taxon>Selenomonadales</taxon>
        <taxon>Selenomonadaceae</taxon>
        <taxon>Selenomonas</taxon>
    </lineage>
</organism>
<dbReference type="AlphaFoldDB" id="A0A5D6WC79"/>
<sequence>MLGGIIMSNFCSNCGTPLDGTAKFCPSCGTATPAQAQPTSTATPSQMPHNPQQQTPPAQTPPPMQQPNPPYYNNRPPYPGQPTAPTPSVSDFGNEPYIPDESITDKFFRYDNRLNRKRYLLRSLALMGIYIVGAVIAGILSAIIDEIFGTLLLALIALAITVPSCMLLIRRLHDLDRPGWWVIGGFIPLLNFALSIYVIFIPGTPGPNQYGPDPLTVTN</sequence>
<feature type="compositionally biased region" description="Low complexity" evidence="1">
    <location>
        <begin position="30"/>
        <end position="57"/>
    </location>
</feature>
<keyword evidence="2" id="KW-1133">Transmembrane helix</keyword>
<feature type="transmembrane region" description="Helical" evidence="2">
    <location>
        <begin position="150"/>
        <end position="169"/>
    </location>
</feature>
<accession>A0A5D6WC79</accession>
<dbReference type="SUPFAM" id="SSF81995">
    <property type="entry name" value="beta-sandwich domain of Sec23/24"/>
    <property type="match status" value="1"/>
</dbReference>
<feature type="domain" description="Zinc-ribbon" evidence="3">
    <location>
        <begin position="10"/>
        <end position="31"/>
    </location>
</feature>
<keyword evidence="5" id="KW-1185">Reference proteome</keyword>
<gene>
    <name evidence="4" type="ORF">FZ040_00810</name>
</gene>
<evidence type="ECO:0000313" key="5">
    <source>
        <dbReference type="Proteomes" id="UP000323646"/>
    </source>
</evidence>
<comment type="caution">
    <text evidence="4">The sequence shown here is derived from an EMBL/GenBank/DDBJ whole genome shotgun (WGS) entry which is preliminary data.</text>
</comment>
<feature type="transmembrane region" description="Helical" evidence="2">
    <location>
        <begin position="119"/>
        <end position="144"/>
    </location>
</feature>
<dbReference type="PANTHER" id="PTHR34980">
    <property type="entry name" value="INNER MEMBRANE PROTEIN-RELATED-RELATED"/>
    <property type="match status" value="1"/>
</dbReference>
<dbReference type="OrthoDB" id="9812349at2"/>
<feature type="region of interest" description="Disordered" evidence="1">
    <location>
        <begin position="30"/>
        <end position="97"/>
    </location>
</feature>
<dbReference type="Proteomes" id="UP000323646">
    <property type="component" value="Unassembled WGS sequence"/>
</dbReference>
<evidence type="ECO:0000313" key="4">
    <source>
        <dbReference type="EMBL" id="TYZ24619.1"/>
    </source>
</evidence>
<feature type="transmembrane region" description="Helical" evidence="2">
    <location>
        <begin position="181"/>
        <end position="200"/>
    </location>
</feature>
<keyword evidence="2" id="KW-0812">Transmembrane</keyword>
<dbReference type="InterPro" id="IPR026870">
    <property type="entry name" value="Zinc_ribbon_dom"/>
</dbReference>
<evidence type="ECO:0000256" key="2">
    <source>
        <dbReference type="SAM" id="Phobius"/>
    </source>
</evidence>
<dbReference type="InterPro" id="IPR008523">
    <property type="entry name" value="DUF805"/>
</dbReference>
<proteinExistence type="predicted"/>
<protein>
    <submittedName>
        <fullName evidence="4">DUF805 domain-containing protein</fullName>
    </submittedName>
</protein>
<dbReference type="Pfam" id="PF05656">
    <property type="entry name" value="DUF805"/>
    <property type="match status" value="1"/>
</dbReference>
<dbReference type="EMBL" id="VTOY01000001">
    <property type="protein sequence ID" value="TYZ24619.1"/>
    <property type="molecule type" value="Genomic_DNA"/>
</dbReference>
<dbReference type="PANTHER" id="PTHR34980:SF3">
    <property type="entry name" value="BLR8105 PROTEIN"/>
    <property type="match status" value="1"/>
</dbReference>
<dbReference type="GO" id="GO:0005886">
    <property type="term" value="C:plasma membrane"/>
    <property type="evidence" value="ECO:0007669"/>
    <property type="project" value="TreeGrafter"/>
</dbReference>
<dbReference type="Pfam" id="PF13240">
    <property type="entry name" value="Zn_Ribbon_1"/>
    <property type="match status" value="1"/>
</dbReference>
<reference evidence="4 5" key="1">
    <citation type="submission" date="2019-08" db="EMBL/GenBank/DDBJ databases">
        <title>Selenomonas sp. mPRGC5 and Selenomonas sp. mPRGC8 isolated from ruminal fluid of dairy goat (Capra hircus).</title>
        <authorList>
            <person name="Poothong S."/>
            <person name="Nuengjamnong C."/>
            <person name="Tanasupawat S."/>
        </authorList>
    </citation>
    <scope>NUCLEOTIDE SEQUENCE [LARGE SCALE GENOMIC DNA]</scope>
    <source>
        <strain evidence="5">mPRGC5</strain>
    </source>
</reference>
<name>A0A5D6WC79_9FIRM</name>